<protein>
    <recommendedName>
        <fullName evidence="2">3-hydroxyisobutyryl-CoA hydrolase</fullName>
        <shortName evidence="2">HIB-CoA hydrolase</shortName>
        <shortName evidence="2">HIBYL-CoA-H</shortName>
        <ecNumber evidence="2">3.1.2.4</ecNumber>
    </recommendedName>
    <alternativeName>
        <fullName evidence="2">3-hydroxyisobutyryl-coenzyme A hydrolase</fullName>
    </alternativeName>
</protein>
<feature type="signal peptide" evidence="3">
    <location>
        <begin position="1"/>
        <end position="15"/>
    </location>
</feature>
<feature type="domain" description="Enoyl-CoA hydratase/isomerase" evidence="4">
    <location>
        <begin position="35"/>
        <end position="282"/>
    </location>
</feature>
<evidence type="ECO:0000256" key="2">
    <source>
        <dbReference type="RuleBase" id="RU369070"/>
    </source>
</evidence>
<dbReference type="Pfam" id="PF16113">
    <property type="entry name" value="ECH_2"/>
    <property type="match status" value="1"/>
</dbReference>
<evidence type="ECO:0000256" key="3">
    <source>
        <dbReference type="SAM" id="SignalP"/>
    </source>
</evidence>
<dbReference type="InterPro" id="IPR029045">
    <property type="entry name" value="ClpP/crotonase-like_dom_sf"/>
</dbReference>
<keyword evidence="1 2" id="KW-0378">Hydrolase</keyword>
<evidence type="ECO:0000259" key="4">
    <source>
        <dbReference type="Pfam" id="PF16113"/>
    </source>
</evidence>
<sequence length="294" mass="32807">MVLLIIILCADFSNFKEFGSVRERSHGQTFDFKGHWSFGASFYKKQLTLDYLLATSTKPLVSLINGIVMGGGTGLSMNSMFRVVTENTVLAIPKGQIRLFPDVGASYFLSRLPGFVGKVINSYNFIKFTIVFIIKFGEYLGLTGTQLDGNEIIACGLATHFVLSKDLFLLENALSEVASLDASTISRVINGFSRSLKKDSAFRRLEMINKCFSRTVEEILSMLENEAANGDNKWIIQAISSMKSTSPIGLKIFLKLFGEGRTKELKDCLIQDYTIVCNMFRRSFNLDLIEVSID</sequence>
<evidence type="ECO:0000313" key="6">
    <source>
        <dbReference type="Proteomes" id="UP000288805"/>
    </source>
</evidence>
<keyword evidence="3" id="KW-0732">Signal</keyword>
<comment type="caution">
    <text evidence="5">The sequence shown here is derived from an EMBL/GenBank/DDBJ whole genome shotgun (WGS) entry which is preliminary data.</text>
</comment>
<accession>A0A438DG83</accession>
<dbReference type="AlphaFoldDB" id="A0A438DG83"/>
<dbReference type="SUPFAM" id="SSF52096">
    <property type="entry name" value="ClpP/crotonase"/>
    <property type="match status" value="1"/>
</dbReference>
<dbReference type="Gene3D" id="3.90.226.10">
    <property type="entry name" value="2-enoyl-CoA Hydratase, Chain A, domain 1"/>
    <property type="match status" value="1"/>
</dbReference>
<dbReference type="InterPro" id="IPR032259">
    <property type="entry name" value="HIBYL-CoA-H"/>
</dbReference>
<name>A0A438DG83_VITVI</name>
<evidence type="ECO:0000256" key="1">
    <source>
        <dbReference type="ARBA" id="ARBA00022801"/>
    </source>
</evidence>
<dbReference type="PANTHER" id="PTHR43176">
    <property type="entry name" value="3-HYDROXYISOBUTYRYL-COA HYDROLASE-RELATED"/>
    <property type="match status" value="1"/>
</dbReference>
<dbReference type="EMBL" id="QGNW01001640">
    <property type="protein sequence ID" value="RVW34495.1"/>
    <property type="molecule type" value="Genomic_DNA"/>
</dbReference>
<reference evidence="5 6" key="1">
    <citation type="journal article" date="2018" name="PLoS Genet.">
        <title>Population sequencing reveals clonal diversity and ancestral inbreeding in the grapevine cultivar Chardonnay.</title>
        <authorList>
            <person name="Roach M.J."/>
            <person name="Johnson D.L."/>
            <person name="Bohlmann J."/>
            <person name="van Vuuren H.J."/>
            <person name="Jones S.J."/>
            <person name="Pretorius I.S."/>
            <person name="Schmidt S.A."/>
            <person name="Borneman A.R."/>
        </authorList>
    </citation>
    <scope>NUCLEOTIDE SEQUENCE [LARGE SCALE GENOMIC DNA]</scope>
    <source>
        <strain evidence="6">cv. Chardonnay</strain>
        <tissue evidence="5">Leaf</tissue>
    </source>
</reference>
<gene>
    <name evidence="5" type="primary">VvCHDh000847_3</name>
    <name evidence="5" type="ORF">CK203_110311</name>
</gene>
<evidence type="ECO:0000313" key="5">
    <source>
        <dbReference type="EMBL" id="RVW34495.1"/>
    </source>
</evidence>
<dbReference type="GO" id="GO:0003860">
    <property type="term" value="F:3-hydroxyisobutyryl-CoA hydrolase activity"/>
    <property type="evidence" value="ECO:0007669"/>
    <property type="project" value="UniProtKB-UniRule"/>
</dbReference>
<comment type="pathway">
    <text evidence="2">Amino-acid degradation; L-valine degradation.</text>
</comment>
<comment type="similarity">
    <text evidence="2">Belongs to the enoyl-CoA hydratase/isomerase family.</text>
</comment>
<feature type="chain" id="PRO_5019509855" description="3-hydroxyisobutyryl-CoA hydrolase" evidence="3">
    <location>
        <begin position="16"/>
        <end position="294"/>
    </location>
</feature>
<comment type="catalytic activity">
    <reaction evidence="2">
        <text>3-hydroxy-2-methylpropanoyl-CoA + H2O = 3-hydroxy-2-methylpropanoate + CoA + H(+)</text>
        <dbReference type="Rhea" id="RHEA:20888"/>
        <dbReference type="ChEBI" id="CHEBI:11805"/>
        <dbReference type="ChEBI" id="CHEBI:15377"/>
        <dbReference type="ChEBI" id="CHEBI:15378"/>
        <dbReference type="ChEBI" id="CHEBI:57287"/>
        <dbReference type="ChEBI" id="CHEBI:57340"/>
        <dbReference type="EC" id="3.1.2.4"/>
    </reaction>
</comment>
<dbReference type="InterPro" id="IPR045004">
    <property type="entry name" value="ECH_dom"/>
</dbReference>
<dbReference type="EC" id="3.1.2.4" evidence="2"/>
<proteinExistence type="inferred from homology"/>
<comment type="function">
    <text evidence="2">Hydrolyzes 3-hydroxyisobutyryl-CoA (HIBYL-CoA), a saline catabolite. Has high activity toward isobutyryl-CoA. Could be an isobutyryl-CoA dehydrogenase that functions in valine catabolism.</text>
</comment>
<dbReference type="Proteomes" id="UP000288805">
    <property type="component" value="Unassembled WGS sequence"/>
</dbReference>
<dbReference type="PANTHER" id="PTHR43176:SF6">
    <property type="entry name" value="3-HYDROXYISOBUTYRYL-COA HYDROLASE"/>
    <property type="match status" value="1"/>
</dbReference>
<dbReference type="GO" id="GO:0006574">
    <property type="term" value="P:L-valine catabolic process"/>
    <property type="evidence" value="ECO:0007669"/>
    <property type="project" value="UniProtKB-UniRule"/>
</dbReference>
<organism evidence="5 6">
    <name type="scientific">Vitis vinifera</name>
    <name type="common">Grape</name>
    <dbReference type="NCBI Taxonomy" id="29760"/>
    <lineage>
        <taxon>Eukaryota</taxon>
        <taxon>Viridiplantae</taxon>
        <taxon>Streptophyta</taxon>
        <taxon>Embryophyta</taxon>
        <taxon>Tracheophyta</taxon>
        <taxon>Spermatophyta</taxon>
        <taxon>Magnoliopsida</taxon>
        <taxon>eudicotyledons</taxon>
        <taxon>Gunneridae</taxon>
        <taxon>Pentapetalae</taxon>
        <taxon>rosids</taxon>
        <taxon>Vitales</taxon>
        <taxon>Vitaceae</taxon>
        <taxon>Viteae</taxon>
        <taxon>Vitis</taxon>
    </lineage>
</organism>
<dbReference type="CDD" id="cd06558">
    <property type="entry name" value="crotonase-like"/>
    <property type="match status" value="1"/>
</dbReference>